<name>A0A4P8PJT0_9VIRU</name>
<dbReference type="Pfam" id="PF20577">
    <property type="entry name" value="Phage_ORF5"/>
    <property type="match status" value="1"/>
</dbReference>
<protein>
    <submittedName>
        <fullName evidence="1">Nonstructural protein</fullName>
    </submittedName>
</protein>
<evidence type="ECO:0000313" key="1">
    <source>
        <dbReference type="EMBL" id="QCQ84579.1"/>
    </source>
</evidence>
<accession>A0A4P8PJT0</accession>
<organism evidence="1">
    <name type="scientific">Blackfly microvirus SF02</name>
    <dbReference type="NCBI Taxonomy" id="2576452"/>
    <lineage>
        <taxon>Viruses</taxon>
        <taxon>Monodnaviria</taxon>
        <taxon>Sangervirae</taxon>
        <taxon>Phixviricota</taxon>
        <taxon>Malgrandaviricetes</taxon>
        <taxon>Petitvirales</taxon>
        <taxon>Microviridae</taxon>
        <taxon>Microvirus</taxon>
    </lineage>
</organism>
<dbReference type="InterPro" id="IPR046781">
    <property type="entry name" value="Phage_ORF5"/>
</dbReference>
<dbReference type="EMBL" id="MK249129">
    <property type="protein sequence ID" value="QCQ84579.1"/>
    <property type="molecule type" value="Genomic_DNA"/>
</dbReference>
<dbReference type="Proteomes" id="UP000324997">
    <property type="component" value="Segment"/>
</dbReference>
<sequence>MKMLIFTVFDSAVGAYLQPFFSRSHGEAIRSFQDACNDAKSQFNQHAMDYTLFHLGSFDDGGGVFDCNPPSRVASAIELIIKSDDIVTPAPWELDSKVRIGQR</sequence>
<reference evidence="1" key="1">
    <citation type="submission" date="2018-12" db="EMBL/GenBank/DDBJ databases">
        <title>Singled stranded DNA viruses identified in blackflies (Austrosimulium ungulatum) sampled in New Zealand.</title>
        <authorList>
            <person name="Kraberger S."/>
            <person name="Fontenele R.S."/>
            <person name="Schmidlin K."/>
            <person name="Walters M."/>
            <person name="Varsani A."/>
        </authorList>
    </citation>
    <scope>NUCLEOTIDE SEQUENCE [LARGE SCALE GENOMIC DNA]</scope>
    <source>
        <strain evidence="1">012</strain>
    </source>
</reference>
<proteinExistence type="predicted"/>